<evidence type="ECO:0000256" key="26">
    <source>
        <dbReference type="SAM" id="MobiDB-lite"/>
    </source>
</evidence>
<evidence type="ECO:0000256" key="15">
    <source>
        <dbReference type="ARBA" id="ARBA00022968"/>
    </source>
</evidence>
<dbReference type="AlphaFoldDB" id="A0A267MB87"/>
<dbReference type="GO" id="GO:0071555">
    <property type="term" value="P:cell wall organization"/>
    <property type="evidence" value="ECO:0007669"/>
    <property type="project" value="UniProtKB-KW"/>
</dbReference>
<evidence type="ECO:0000256" key="24">
    <source>
        <dbReference type="ARBA" id="ARBA00049902"/>
    </source>
</evidence>
<dbReference type="UniPathway" id="UPA00219"/>
<keyword evidence="15" id="KW-0735">Signal-anchor</keyword>
<evidence type="ECO:0000256" key="11">
    <source>
        <dbReference type="ARBA" id="ARBA00022679"/>
    </source>
</evidence>
<comment type="pathway">
    <text evidence="25">Glycan biosynthesis.</text>
</comment>
<keyword evidence="10" id="KW-0328">Glycosyltransferase</keyword>
<keyword evidence="14" id="KW-0133">Cell shape</keyword>
<dbReference type="GO" id="GO:0008955">
    <property type="term" value="F:peptidoglycan glycosyltransferase activity"/>
    <property type="evidence" value="ECO:0007669"/>
    <property type="project" value="UniProtKB-EC"/>
</dbReference>
<dbReference type="SUPFAM" id="SSF53955">
    <property type="entry name" value="Lysozyme-like"/>
    <property type="match status" value="1"/>
</dbReference>
<dbReference type="PANTHER" id="PTHR32282:SF33">
    <property type="entry name" value="PEPTIDOGLYCAN GLYCOSYLTRANSFERASE"/>
    <property type="match status" value="1"/>
</dbReference>
<evidence type="ECO:0000256" key="5">
    <source>
        <dbReference type="ARBA" id="ARBA00007739"/>
    </source>
</evidence>
<evidence type="ECO:0000256" key="27">
    <source>
        <dbReference type="SAM" id="Phobius"/>
    </source>
</evidence>
<dbReference type="Gene3D" id="1.10.3810.10">
    <property type="entry name" value="Biosynthetic peptidoglycan transglycosylase-like"/>
    <property type="match status" value="1"/>
</dbReference>
<dbReference type="InterPro" id="IPR036950">
    <property type="entry name" value="PBP_transglycosylase"/>
</dbReference>
<evidence type="ECO:0000256" key="9">
    <source>
        <dbReference type="ARBA" id="ARBA00022670"/>
    </source>
</evidence>
<keyword evidence="31" id="KW-1185">Reference proteome</keyword>
<evidence type="ECO:0000256" key="21">
    <source>
        <dbReference type="ARBA" id="ARBA00023316"/>
    </source>
</evidence>
<keyword evidence="11" id="KW-0808">Transferase</keyword>
<dbReference type="InterPro" id="IPR023346">
    <property type="entry name" value="Lysozyme-like_dom_sf"/>
</dbReference>
<dbReference type="GO" id="GO:0005886">
    <property type="term" value="C:plasma membrane"/>
    <property type="evidence" value="ECO:0007669"/>
    <property type="project" value="UniProtKB-SubCell"/>
</dbReference>
<dbReference type="EC" id="2.4.99.28" evidence="23"/>
<dbReference type="OrthoDB" id="9766909at2"/>
<evidence type="ECO:0000256" key="23">
    <source>
        <dbReference type="ARBA" id="ARBA00044770"/>
    </source>
</evidence>
<dbReference type="EMBL" id="NIBG01000031">
    <property type="protein sequence ID" value="PAB56819.1"/>
    <property type="molecule type" value="Genomic_DNA"/>
</dbReference>
<feature type="compositionally biased region" description="Acidic residues" evidence="26">
    <location>
        <begin position="946"/>
        <end position="956"/>
    </location>
</feature>
<evidence type="ECO:0000256" key="8">
    <source>
        <dbReference type="ARBA" id="ARBA00022645"/>
    </source>
</evidence>
<accession>A0A267MB87</accession>
<dbReference type="GO" id="GO:0006508">
    <property type="term" value="P:proteolysis"/>
    <property type="evidence" value="ECO:0007669"/>
    <property type="project" value="UniProtKB-KW"/>
</dbReference>
<keyword evidence="13" id="KW-0378">Hydrolase</keyword>
<dbReference type="EC" id="3.4.16.4" evidence="6"/>
<comment type="subcellular location">
    <subcellularLocation>
        <location evidence="2">Cell membrane</location>
        <topology evidence="2">Single-pass type II membrane protein</topology>
    </subcellularLocation>
</comment>
<dbReference type="RefSeq" id="WP_095135823.1">
    <property type="nucleotide sequence ID" value="NZ_NIBG01000031.1"/>
</dbReference>
<dbReference type="GO" id="GO:0009002">
    <property type="term" value="F:serine-type D-Ala-D-Ala carboxypeptidase activity"/>
    <property type="evidence" value="ECO:0007669"/>
    <property type="project" value="UniProtKB-EC"/>
</dbReference>
<keyword evidence="9" id="KW-0645">Protease</keyword>
<dbReference type="GO" id="GO:0046677">
    <property type="term" value="P:response to antibiotic"/>
    <property type="evidence" value="ECO:0007669"/>
    <property type="project" value="UniProtKB-KW"/>
</dbReference>
<evidence type="ECO:0000259" key="28">
    <source>
        <dbReference type="Pfam" id="PF00905"/>
    </source>
</evidence>
<keyword evidence="21" id="KW-0961">Cell wall biogenesis/degradation</keyword>
<evidence type="ECO:0000256" key="13">
    <source>
        <dbReference type="ARBA" id="ARBA00022801"/>
    </source>
</evidence>
<comment type="similarity">
    <text evidence="5">In the N-terminal section; belongs to the glycosyltransferase 51 family.</text>
</comment>
<sequence length="967" mass="107368">MSDNNNNAEKRRSNKKKGTKKKKLSFFRLFIIITLLCAFIGTGIVGGMVYAVIKSSPEVDFSQMGTLLNENSFILDDNGELVEKVKSDSLRTIVKYDKIPENVINAFLAIEDRSFFDHRGINPKRIVGAFVENVKAGAAVQGGSTITQQLVKNLYLTNEKSLERKIKEAYYSITMENELTKEQILEAYLNTAYLGGGAKGVQGASYFYFSKDVSELDLAEAALIAGITKNPSKYSPLKTLKKEDVDPKKHLVLDDSDQLYTIVYDDRYRPRQELVLSIMKSEGMITQEEYDKAINEDMADHLKPGKSSTFGISSYFTDKVKYDVIEALQEQLNVSPQDASDMLYNKGLRIHTTLDVNMQKIVEAEYKKSANFPSLISRKNSAGDILAKNNSVLLYKKGNLINSAKELIIPKSDYTYDSNGNLVLNKNKRFNFYTSKKDGQVVDIIVKLKDAYVENGNKEYLILKGGNLNIPSEYKSFDSNNNLVINKSFFSSYGDFAKKDGNGNLLVSKKYYYLSDNGAIQPQSAMVIIDPRTGHIKALVGGRDIKGQKLYNRALNPRPPGSAIKPIGVYTPAIDNGWTAATIVDDIPRYEPSGKMWPKNWYKDRFKGLSTIRQALQLSMNVVAVKVGEQVGVNTSIDYLKKMGISTIVEKGRYNDMNLAAVALGGMTKGISPLELTAAYGSLANEGVYIEPVSFTKVTDKDGNIIIENTPTKNRVVSPQVAFVMTDMLKSVVSGGTATRAKFEPSNSKIPVAGKTGTTSDNYDAWFAGYTPYYVGAVWIGNDIQMKLNQGSSVSTQLWQNVMSKIHKNLPDKNFKKPDGIVAVAVDRVSGKLPTQLSYRDPKLGEKSVIYEYFISGTQPTEYDEVHVELEVDTSTNKLAGPNCPPTLIEKRVFRKRPIPYMPEANNGIVPTDYIYEAPTEACDVHVVPENNNSIFDNLIFPLTGDDDNNNNDDSEVTLPDGVTVSE</sequence>
<dbReference type="FunFam" id="1.10.3810.10:FF:000001">
    <property type="entry name" value="Penicillin-binding protein 1A"/>
    <property type="match status" value="1"/>
</dbReference>
<evidence type="ECO:0000256" key="4">
    <source>
        <dbReference type="ARBA" id="ARBA00007090"/>
    </source>
</evidence>
<feature type="region of interest" description="Disordered" evidence="26">
    <location>
        <begin position="946"/>
        <end position="967"/>
    </location>
</feature>
<dbReference type="SUPFAM" id="SSF56601">
    <property type="entry name" value="beta-lactamase/transpeptidase-like"/>
    <property type="match status" value="1"/>
</dbReference>
<keyword evidence="12 27" id="KW-0812">Transmembrane</keyword>
<dbReference type="InterPro" id="IPR012338">
    <property type="entry name" value="Beta-lactam/transpept-like"/>
</dbReference>
<evidence type="ECO:0000256" key="14">
    <source>
        <dbReference type="ARBA" id="ARBA00022960"/>
    </source>
</evidence>
<evidence type="ECO:0000256" key="3">
    <source>
        <dbReference type="ARBA" id="ARBA00004752"/>
    </source>
</evidence>
<comment type="similarity">
    <text evidence="4">In the C-terminal section; belongs to the transpeptidase family.</text>
</comment>
<keyword evidence="16" id="KW-0573">Peptidoglycan synthesis</keyword>
<dbReference type="Pfam" id="PF00912">
    <property type="entry name" value="Transgly"/>
    <property type="match status" value="1"/>
</dbReference>
<evidence type="ECO:0000256" key="16">
    <source>
        <dbReference type="ARBA" id="ARBA00022984"/>
    </source>
</evidence>
<keyword evidence="17 27" id="KW-1133">Transmembrane helix</keyword>
<feature type="transmembrane region" description="Helical" evidence="27">
    <location>
        <begin position="26"/>
        <end position="53"/>
    </location>
</feature>
<dbReference type="Gene3D" id="3.40.710.10">
    <property type="entry name" value="DD-peptidase/beta-lactamase superfamily"/>
    <property type="match status" value="2"/>
</dbReference>
<keyword evidence="19" id="KW-0046">Antibiotic resistance</keyword>
<dbReference type="GO" id="GO:0008658">
    <property type="term" value="F:penicillin binding"/>
    <property type="evidence" value="ECO:0007669"/>
    <property type="project" value="InterPro"/>
</dbReference>
<comment type="function">
    <text evidence="1">Cell wall formation. Synthesis of cross-linked peptidoglycan from the lipid intermediates. The enzyme has a penicillin-insensitive transglycosylase N-terminal domain (formation of linear glycan strands) and a penicillin-sensitive transpeptidase C-terminal domain (cross-linking of the peptide subunits).</text>
</comment>
<feature type="domain" description="Glycosyl transferase family 51" evidence="29">
    <location>
        <begin position="79"/>
        <end position="254"/>
    </location>
</feature>
<gene>
    <name evidence="30" type="ORF">CCE28_20300</name>
</gene>
<evidence type="ECO:0000313" key="30">
    <source>
        <dbReference type="EMBL" id="PAB56819.1"/>
    </source>
</evidence>
<comment type="catalytic activity">
    <reaction evidence="24">
        <text>[GlcNAc-(1-&gt;4)-Mur2Ac(oyl-L-Ala-gamma-D-Glu-L-Lys-D-Ala-D-Ala)](n)-di-trans,octa-cis-undecaprenyl diphosphate + beta-D-GlcNAc-(1-&gt;4)-Mur2Ac(oyl-L-Ala-gamma-D-Glu-L-Lys-D-Ala-D-Ala)-di-trans,octa-cis-undecaprenyl diphosphate = [GlcNAc-(1-&gt;4)-Mur2Ac(oyl-L-Ala-gamma-D-Glu-L-Lys-D-Ala-D-Ala)](n+1)-di-trans,octa-cis-undecaprenyl diphosphate + di-trans,octa-cis-undecaprenyl diphosphate + H(+)</text>
        <dbReference type="Rhea" id="RHEA:23708"/>
        <dbReference type="Rhea" id="RHEA-COMP:9602"/>
        <dbReference type="Rhea" id="RHEA-COMP:9603"/>
        <dbReference type="ChEBI" id="CHEBI:15378"/>
        <dbReference type="ChEBI" id="CHEBI:58405"/>
        <dbReference type="ChEBI" id="CHEBI:60033"/>
        <dbReference type="ChEBI" id="CHEBI:78435"/>
        <dbReference type="EC" id="2.4.99.28"/>
    </reaction>
</comment>
<dbReference type="NCBIfam" id="TIGR02074">
    <property type="entry name" value="PBP_1a_fam"/>
    <property type="match status" value="1"/>
</dbReference>
<keyword evidence="20" id="KW-0511">Multifunctional enzyme</keyword>
<proteinExistence type="inferred from homology"/>
<organism evidence="30 31">
    <name type="scientific">Anaeromicrobium sediminis</name>
    <dbReference type="NCBI Taxonomy" id="1478221"/>
    <lineage>
        <taxon>Bacteria</taxon>
        <taxon>Bacillati</taxon>
        <taxon>Bacillota</taxon>
        <taxon>Clostridia</taxon>
        <taxon>Peptostreptococcales</taxon>
        <taxon>Thermotaleaceae</taxon>
        <taxon>Anaeromicrobium</taxon>
    </lineage>
</organism>
<evidence type="ECO:0000256" key="25">
    <source>
        <dbReference type="ARBA" id="ARBA00060592"/>
    </source>
</evidence>
<evidence type="ECO:0000256" key="20">
    <source>
        <dbReference type="ARBA" id="ARBA00023268"/>
    </source>
</evidence>
<dbReference type="Proteomes" id="UP000216024">
    <property type="component" value="Unassembled WGS sequence"/>
</dbReference>
<dbReference type="InterPro" id="IPR050396">
    <property type="entry name" value="Glycosyltr_51/Transpeptidase"/>
</dbReference>
<evidence type="ECO:0000313" key="31">
    <source>
        <dbReference type="Proteomes" id="UP000216024"/>
    </source>
</evidence>
<dbReference type="Pfam" id="PF00905">
    <property type="entry name" value="Transpeptidase"/>
    <property type="match status" value="1"/>
</dbReference>
<comment type="pathway">
    <text evidence="3">Cell wall biogenesis; peptidoglycan biosynthesis.</text>
</comment>
<comment type="caution">
    <text evidence="30">The sequence shown here is derived from an EMBL/GenBank/DDBJ whole genome shotgun (WGS) entry which is preliminary data.</text>
</comment>
<protein>
    <recommendedName>
        <fullName evidence="7">Penicillin-binding protein 1A</fullName>
        <ecNumber evidence="23">2.4.99.28</ecNumber>
        <ecNumber evidence="6">3.4.16.4</ecNumber>
    </recommendedName>
</protein>
<evidence type="ECO:0000256" key="2">
    <source>
        <dbReference type="ARBA" id="ARBA00004401"/>
    </source>
</evidence>
<evidence type="ECO:0000256" key="17">
    <source>
        <dbReference type="ARBA" id="ARBA00022989"/>
    </source>
</evidence>
<dbReference type="GO" id="GO:0009252">
    <property type="term" value="P:peptidoglycan biosynthetic process"/>
    <property type="evidence" value="ECO:0007669"/>
    <property type="project" value="UniProtKB-UniPathway"/>
</dbReference>
<dbReference type="InterPro" id="IPR001264">
    <property type="entry name" value="Glyco_trans_51"/>
</dbReference>
<evidence type="ECO:0000256" key="1">
    <source>
        <dbReference type="ARBA" id="ARBA00002624"/>
    </source>
</evidence>
<dbReference type="InterPro" id="IPR001460">
    <property type="entry name" value="PCN-bd_Tpept"/>
</dbReference>
<evidence type="ECO:0000259" key="29">
    <source>
        <dbReference type="Pfam" id="PF00912"/>
    </source>
</evidence>
<evidence type="ECO:0000256" key="19">
    <source>
        <dbReference type="ARBA" id="ARBA00023251"/>
    </source>
</evidence>
<feature type="domain" description="Penicillin-binding protein transpeptidase" evidence="28">
    <location>
        <begin position="525"/>
        <end position="803"/>
    </location>
</feature>
<dbReference type="PANTHER" id="PTHR32282">
    <property type="entry name" value="BINDING PROTEIN TRANSPEPTIDASE, PUTATIVE-RELATED"/>
    <property type="match status" value="1"/>
</dbReference>
<comment type="catalytic activity">
    <reaction evidence="22">
        <text>Preferential cleavage: (Ac)2-L-Lys-D-Ala-|-D-Ala. Also transpeptidation of peptidyl-alanyl moieties that are N-acyl substituents of D-alanine.</text>
        <dbReference type="EC" id="3.4.16.4"/>
    </reaction>
</comment>
<evidence type="ECO:0000256" key="10">
    <source>
        <dbReference type="ARBA" id="ARBA00022676"/>
    </source>
</evidence>
<dbReference type="GO" id="GO:0008360">
    <property type="term" value="P:regulation of cell shape"/>
    <property type="evidence" value="ECO:0007669"/>
    <property type="project" value="UniProtKB-KW"/>
</dbReference>
<name>A0A267MB87_9FIRM</name>
<keyword evidence="18 27" id="KW-0472">Membrane</keyword>
<evidence type="ECO:0000256" key="18">
    <source>
        <dbReference type="ARBA" id="ARBA00023136"/>
    </source>
</evidence>
<evidence type="ECO:0000256" key="7">
    <source>
        <dbReference type="ARBA" id="ARBA00018638"/>
    </source>
</evidence>
<evidence type="ECO:0000256" key="6">
    <source>
        <dbReference type="ARBA" id="ARBA00012448"/>
    </source>
</evidence>
<reference evidence="30 31" key="1">
    <citation type="submission" date="2017-06" db="EMBL/GenBank/DDBJ databases">
        <title>Draft genome sequence of anaerobic fermentative bacterium Anaeromicrobium sediminis DY2726D isolated from West Pacific Ocean sediments.</title>
        <authorList>
            <person name="Zeng X."/>
        </authorList>
    </citation>
    <scope>NUCLEOTIDE SEQUENCE [LARGE SCALE GENOMIC DNA]</scope>
    <source>
        <strain evidence="30 31">DY2726D</strain>
    </source>
</reference>
<evidence type="ECO:0000256" key="12">
    <source>
        <dbReference type="ARBA" id="ARBA00022692"/>
    </source>
</evidence>
<evidence type="ECO:0000256" key="22">
    <source>
        <dbReference type="ARBA" id="ARBA00034000"/>
    </source>
</evidence>
<keyword evidence="8" id="KW-0121">Carboxypeptidase</keyword>